<dbReference type="Proteomes" id="UP000295399">
    <property type="component" value="Unassembled WGS sequence"/>
</dbReference>
<proteinExistence type="predicted"/>
<dbReference type="RefSeq" id="WP_132708737.1">
    <property type="nucleotide sequence ID" value="NZ_JACIGF010000007.1"/>
</dbReference>
<keyword evidence="2" id="KW-1185">Reference proteome</keyword>
<gene>
    <name evidence="1" type="ORF">EV659_10765</name>
</gene>
<sequence length="65" mass="6288">MDITYGLTAGTLGALLVGASMERGLAPGDGLLAGGLGGLVEPEGSERVIRLSAGGVRVVGPLVLG</sequence>
<protein>
    <submittedName>
        <fullName evidence="1">Uncharacterized protein</fullName>
    </submittedName>
</protein>
<comment type="caution">
    <text evidence="1">The sequence shown here is derived from an EMBL/GenBank/DDBJ whole genome shotgun (WGS) entry which is preliminary data.</text>
</comment>
<dbReference type="InParanoid" id="A0A4R2PHN3"/>
<evidence type="ECO:0000313" key="1">
    <source>
        <dbReference type="EMBL" id="TCP33455.1"/>
    </source>
</evidence>
<dbReference type="AlphaFoldDB" id="A0A4R2PHN3"/>
<organism evidence="1 2">
    <name type="scientific">Rhodothalassium salexigens DSM 2132</name>
    <dbReference type="NCBI Taxonomy" id="1188247"/>
    <lineage>
        <taxon>Bacteria</taxon>
        <taxon>Pseudomonadati</taxon>
        <taxon>Pseudomonadota</taxon>
        <taxon>Alphaproteobacteria</taxon>
        <taxon>Rhodothalassiales</taxon>
        <taxon>Rhodothalassiaceae</taxon>
        <taxon>Rhodothalassium</taxon>
    </lineage>
</organism>
<dbReference type="EMBL" id="SLXO01000007">
    <property type="protein sequence ID" value="TCP33455.1"/>
    <property type="molecule type" value="Genomic_DNA"/>
</dbReference>
<reference evidence="1 2" key="1">
    <citation type="submission" date="2019-03" db="EMBL/GenBank/DDBJ databases">
        <title>Genomic Encyclopedia of Type Strains, Phase IV (KMG-IV): sequencing the most valuable type-strain genomes for metagenomic binning, comparative biology and taxonomic classification.</title>
        <authorList>
            <person name="Goeker M."/>
        </authorList>
    </citation>
    <scope>NUCLEOTIDE SEQUENCE [LARGE SCALE GENOMIC DNA]</scope>
    <source>
        <strain evidence="1 2">DSM 2132</strain>
    </source>
</reference>
<accession>A0A4R2PHN3</accession>
<evidence type="ECO:0000313" key="2">
    <source>
        <dbReference type="Proteomes" id="UP000295399"/>
    </source>
</evidence>
<name>A0A4R2PHN3_RHOSA</name>